<comment type="caution">
    <text evidence="1">The sequence shown here is derived from an EMBL/GenBank/DDBJ whole genome shotgun (WGS) entry which is preliminary data.</text>
</comment>
<dbReference type="Proteomes" id="UP000254875">
    <property type="component" value="Unassembled WGS sequence"/>
</dbReference>
<dbReference type="AlphaFoldDB" id="A0A370N2E4"/>
<proteinExistence type="predicted"/>
<dbReference type="CDD" id="cd02231">
    <property type="entry name" value="cupin_BLL6423-like"/>
    <property type="match status" value="1"/>
</dbReference>
<gene>
    <name evidence="1" type="ORF">DLM46_26970</name>
</gene>
<evidence type="ECO:0000313" key="1">
    <source>
        <dbReference type="EMBL" id="RDJ99802.1"/>
    </source>
</evidence>
<dbReference type="PANTHER" id="PTHR36156">
    <property type="entry name" value="SLR2101 PROTEIN"/>
    <property type="match status" value="1"/>
</dbReference>
<dbReference type="EMBL" id="QHKS01000020">
    <property type="protein sequence ID" value="RDJ99802.1"/>
    <property type="molecule type" value="Genomic_DNA"/>
</dbReference>
<keyword evidence="2" id="KW-1185">Reference proteome</keyword>
<dbReference type="OrthoDB" id="713485at2"/>
<reference evidence="2" key="1">
    <citation type="submission" date="2018-05" db="EMBL/GenBank/DDBJ databases">
        <authorList>
            <person name="Feng T."/>
        </authorList>
    </citation>
    <scope>NUCLEOTIDE SEQUENCE [LARGE SCALE GENOMIC DNA]</scope>
    <source>
        <strain evidence="2">S27</strain>
    </source>
</reference>
<evidence type="ECO:0000313" key="2">
    <source>
        <dbReference type="Proteomes" id="UP000254875"/>
    </source>
</evidence>
<dbReference type="Gene3D" id="2.60.120.10">
    <property type="entry name" value="Jelly Rolls"/>
    <property type="match status" value="1"/>
</dbReference>
<sequence length="179" mass="19319">MQIRRVVTGRDPHGRSILLSDETTPRTVSFESIPGHAFAQVWMTLPAPSLAAPHTDPTGGEPDLIPPAGGTSLLIVTFPPDHVMMSPQFDPAAAGAECMARMPDLAQTFELQSPGMHTTDTVDYAIVLAGEIWLEVDDGQQTRLCPTDVVVQNGTRHAWRNRSDAPSTVAFFMVGATRT</sequence>
<dbReference type="PANTHER" id="PTHR36156:SF2">
    <property type="entry name" value="CUPIN TYPE-2 DOMAIN-CONTAINING PROTEIN"/>
    <property type="match status" value="1"/>
</dbReference>
<dbReference type="InterPro" id="IPR011051">
    <property type="entry name" value="RmlC_Cupin_sf"/>
</dbReference>
<protein>
    <submittedName>
        <fullName evidence="1">Cupin</fullName>
    </submittedName>
</protein>
<dbReference type="InterPro" id="IPR014710">
    <property type="entry name" value="RmlC-like_jellyroll"/>
</dbReference>
<organism evidence="1 2">
    <name type="scientific">Paraburkholderia lacunae</name>
    <dbReference type="NCBI Taxonomy" id="2211104"/>
    <lineage>
        <taxon>Bacteria</taxon>
        <taxon>Pseudomonadati</taxon>
        <taxon>Pseudomonadota</taxon>
        <taxon>Betaproteobacteria</taxon>
        <taxon>Burkholderiales</taxon>
        <taxon>Burkholderiaceae</taxon>
        <taxon>Paraburkholderia</taxon>
    </lineage>
</organism>
<dbReference type="SUPFAM" id="SSF51182">
    <property type="entry name" value="RmlC-like cupins"/>
    <property type="match status" value="1"/>
</dbReference>
<name>A0A370N2E4_9BURK</name>
<accession>A0A370N2E4</accession>
<dbReference type="InterPro" id="IPR047142">
    <property type="entry name" value="OryJ/VirC-like"/>
</dbReference>